<keyword evidence="2" id="KW-1185">Reference proteome</keyword>
<proteinExistence type="predicted"/>
<comment type="caution">
    <text evidence="1">The sequence shown here is derived from an EMBL/GenBank/DDBJ whole genome shotgun (WGS) entry which is preliminary data.</text>
</comment>
<evidence type="ECO:0000313" key="1">
    <source>
        <dbReference type="EMBL" id="GAA4420215.1"/>
    </source>
</evidence>
<protein>
    <recommendedName>
        <fullName evidence="3">Lipoprotein</fullName>
    </recommendedName>
</protein>
<dbReference type="Proteomes" id="UP001501788">
    <property type="component" value="Unassembled WGS sequence"/>
</dbReference>
<organism evidence="1 2">
    <name type="scientific">Acidovorax lacteus</name>
    <dbReference type="NCBI Taxonomy" id="1924988"/>
    <lineage>
        <taxon>Bacteria</taxon>
        <taxon>Pseudomonadati</taxon>
        <taxon>Pseudomonadota</taxon>
        <taxon>Betaproteobacteria</taxon>
        <taxon>Burkholderiales</taxon>
        <taxon>Comamonadaceae</taxon>
        <taxon>Acidovorax</taxon>
    </lineage>
</organism>
<name>A0ABP8L066_9BURK</name>
<evidence type="ECO:0000313" key="2">
    <source>
        <dbReference type="Proteomes" id="UP001501788"/>
    </source>
</evidence>
<reference evidence="2" key="1">
    <citation type="journal article" date="2019" name="Int. J. Syst. Evol. Microbiol.">
        <title>The Global Catalogue of Microorganisms (GCM) 10K type strain sequencing project: providing services to taxonomists for standard genome sequencing and annotation.</title>
        <authorList>
            <consortium name="The Broad Institute Genomics Platform"/>
            <consortium name="The Broad Institute Genome Sequencing Center for Infectious Disease"/>
            <person name="Wu L."/>
            <person name="Ma J."/>
        </authorList>
    </citation>
    <scope>NUCLEOTIDE SEQUENCE [LARGE SCALE GENOMIC DNA]</scope>
    <source>
        <strain evidence="2">JCM 31890</strain>
    </source>
</reference>
<gene>
    <name evidence="1" type="ORF">GCM10023090_07450</name>
</gene>
<sequence length="102" mass="11568">MTACLGLSGCAEPSDSGWAAFVAWQQDARRQALEGVLHWSTLYQQSFDRLTAMPPSMAQDTYLENTVLLLSVARKYEAREMDAQQFSQVREQIERQLAARLQ</sequence>
<evidence type="ECO:0008006" key="3">
    <source>
        <dbReference type="Google" id="ProtNLM"/>
    </source>
</evidence>
<dbReference type="EMBL" id="BAABEX010000007">
    <property type="protein sequence ID" value="GAA4420215.1"/>
    <property type="molecule type" value="Genomic_DNA"/>
</dbReference>
<accession>A0ABP8L066</accession>